<dbReference type="AlphaFoldDB" id="A0A0B1SKT6"/>
<evidence type="ECO:0000313" key="1">
    <source>
        <dbReference type="EMBL" id="KHJ84501.1"/>
    </source>
</evidence>
<proteinExistence type="predicted"/>
<sequence length="49" mass="5726">MLLCTNKAMDTLHLCSHHPSAMPQQQFQMFPAWLKVLVQRFFHSSNNLP</sequence>
<accession>A0A0B1SKT6</accession>
<gene>
    <name evidence="1" type="ORF">OESDEN_15784</name>
</gene>
<organism evidence="1 2">
    <name type="scientific">Oesophagostomum dentatum</name>
    <name type="common">Nodular worm</name>
    <dbReference type="NCBI Taxonomy" id="61180"/>
    <lineage>
        <taxon>Eukaryota</taxon>
        <taxon>Metazoa</taxon>
        <taxon>Ecdysozoa</taxon>
        <taxon>Nematoda</taxon>
        <taxon>Chromadorea</taxon>
        <taxon>Rhabditida</taxon>
        <taxon>Rhabditina</taxon>
        <taxon>Rhabditomorpha</taxon>
        <taxon>Strongyloidea</taxon>
        <taxon>Strongylidae</taxon>
        <taxon>Oesophagostomum</taxon>
    </lineage>
</organism>
<name>A0A0B1SKT6_OESDE</name>
<evidence type="ECO:0000313" key="2">
    <source>
        <dbReference type="Proteomes" id="UP000053660"/>
    </source>
</evidence>
<reference evidence="1 2" key="1">
    <citation type="submission" date="2014-03" db="EMBL/GenBank/DDBJ databases">
        <title>Draft genome of the hookworm Oesophagostomum dentatum.</title>
        <authorList>
            <person name="Mitreva M."/>
        </authorList>
    </citation>
    <scope>NUCLEOTIDE SEQUENCE [LARGE SCALE GENOMIC DNA]</scope>
    <source>
        <strain evidence="1 2">OD-Hann</strain>
    </source>
</reference>
<dbReference type="EMBL" id="KN568218">
    <property type="protein sequence ID" value="KHJ84501.1"/>
    <property type="molecule type" value="Genomic_DNA"/>
</dbReference>
<protein>
    <submittedName>
        <fullName evidence="1">Uncharacterized protein</fullName>
    </submittedName>
</protein>
<dbReference type="Proteomes" id="UP000053660">
    <property type="component" value="Unassembled WGS sequence"/>
</dbReference>
<keyword evidence="2" id="KW-1185">Reference proteome</keyword>